<sequence>MNIIMPYYGQHNMTLDSKKAFGSCTISPYITGAYRTTTTSALQKVTDLQPSTYNQQEANLCPSFEQDLSSNLFSPETSLPNDYEIKSSGIHIQPCIIFFSTIKFPFAENHRDSGAKAIYTDGSKWTKALVCIRTFRKLWNNSLTWKGKLDHSSSLVFQAEILACN</sequence>
<protein>
    <recommendedName>
        <fullName evidence="3">RNase H type-1 domain-containing protein</fullName>
    </recommendedName>
</protein>
<comment type="caution">
    <text evidence="1">The sequence shown here is derived from an EMBL/GenBank/DDBJ whole genome shotgun (WGS) entry which is preliminary data.</text>
</comment>
<organism evidence="1 2">
    <name type="scientific">Araneus ventricosus</name>
    <name type="common">Orbweaver spider</name>
    <name type="synonym">Epeira ventricosa</name>
    <dbReference type="NCBI Taxonomy" id="182803"/>
    <lineage>
        <taxon>Eukaryota</taxon>
        <taxon>Metazoa</taxon>
        <taxon>Ecdysozoa</taxon>
        <taxon>Arthropoda</taxon>
        <taxon>Chelicerata</taxon>
        <taxon>Arachnida</taxon>
        <taxon>Araneae</taxon>
        <taxon>Araneomorphae</taxon>
        <taxon>Entelegynae</taxon>
        <taxon>Araneoidea</taxon>
        <taxon>Araneidae</taxon>
        <taxon>Araneus</taxon>
    </lineage>
</organism>
<gene>
    <name evidence="1" type="ORF">AVEN_127647_1</name>
</gene>
<accession>A0A4Y2SJ37</accession>
<dbReference type="Proteomes" id="UP000499080">
    <property type="component" value="Unassembled WGS sequence"/>
</dbReference>
<evidence type="ECO:0000313" key="2">
    <source>
        <dbReference type="Proteomes" id="UP000499080"/>
    </source>
</evidence>
<keyword evidence="2" id="KW-1185">Reference proteome</keyword>
<proteinExistence type="predicted"/>
<reference evidence="1 2" key="1">
    <citation type="journal article" date="2019" name="Sci. Rep.">
        <title>Orb-weaving spider Araneus ventricosus genome elucidates the spidroin gene catalogue.</title>
        <authorList>
            <person name="Kono N."/>
            <person name="Nakamura H."/>
            <person name="Ohtoshi R."/>
            <person name="Moran D.A.P."/>
            <person name="Shinohara A."/>
            <person name="Yoshida Y."/>
            <person name="Fujiwara M."/>
            <person name="Mori M."/>
            <person name="Tomita M."/>
            <person name="Arakawa K."/>
        </authorList>
    </citation>
    <scope>NUCLEOTIDE SEQUENCE [LARGE SCALE GENOMIC DNA]</scope>
</reference>
<evidence type="ECO:0008006" key="3">
    <source>
        <dbReference type="Google" id="ProtNLM"/>
    </source>
</evidence>
<dbReference type="AlphaFoldDB" id="A0A4Y2SJ37"/>
<dbReference type="EMBL" id="BGPR01021744">
    <property type="protein sequence ID" value="GBN87299.1"/>
    <property type="molecule type" value="Genomic_DNA"/>
</dbReference>
<name>A0A4Y2SJ37_ARAVE</name>
<evidence type="ECO:0000313" key="1">
    <source>
        <dbReference type="EMBL" id="GBN87299.1"/>
    </source>
</evidence>
<dbReference type="OrthoDB" id="6437659at2759"/>